<feature type="transmembrane region" description="Helical" evidence="1">
    <location>
        <begin position="6"/>
        <end position="25"/>
    </location>
</feature>
<dbReference type="Proteomes" id="UP000314294">
    <property type="component" value="Unassembled WGS sequence"/>
</dbReference>
<dbReference type="AlphaFoldDB" id="A0A4Z2J9R4"/>
<keyword evidence="1" id="KW-1133">Transmembrane helix</keyword>
<organism evidence="2 3">
    <name type="scientific">Liparis tanakae</name>
    <name type="common">Tanaka's snailfish</name>
    <dbReference type="NCBI Taxonomy" id="230148"/>
    <lineage>
        <taxon>Eukaryota</taxon>
        <taxon>Metazoa</taxon>
        <taxon>Chordata</taxon>
        <taxon>Craniata</taxon>
        <taxon>Vertebrata</taxon>
        <taxon>Euteleostomi</taxon>
        <taxon>Actinopterygii</taxon>
        <taxon>Neopterygii</taxon>
        <taxon>Teleostei</taxon>
        <taxon>Neoteleostei</taxon>
        <taxon>Acanthomorphata</taxon>
        <taxon>Eupercaria</taxon>
        <taxon>Perciformes</taxon>
        <taxon>Cottioidei</taxon>
        <taxon>Cottales</taxon>
        <taxon>Liparidae</taxon>
        <taxon>Liparis</taxon>
    </lineage>
</organism>
<feature type="transmembrane region" description="Helical" evidence="1">
    <location>
        <begin position="72"/>
        <end position="90"/>
    </location>
</feature>
<comment type="caution">
    <text evidence="2">The sequence shown here is derived from an EMBL/GenBank/DDBJ whole genome shotgun (WGS) entry which is preliminary data.</text>
</comment>
<sequence length="162" mass="18421">MKHLDASSLFVQLLFLVFHLGLKVTKLLLDFGQRGFILRLLGREILQLYLQLLHLYICGAQFNVLVLRAEDIRLSLVLLQIMVATVQALQVKLSVLQLCRQFLALLLQLLHRALNILIIRLQISHLQLRFLLLYLLLGLAAPGIPYRRPGTGLAKVLALKNN</sequence>
<protein>
    <submittedName>
        <fullName evidence="2">Uncharacterized protein</fullName>
    </submittedName>
</protein>
<keyword evidence="1" id="KW-0812">Transmembrane</keyword>
<keyword evidence="1" id="KW-0472">Membrane</keyword>
<reference evidence="2 3" key="1">
    <citation type="submission" date="2019-03" db="EMBL/GenBank/DDBJ databases">
        <title>First draft genome of Liparis tanakae, snailfish: a comprehensive survey of snailfish specific genes.</title>
        <authorList>
            <person name="Kim W."/>
            <person name="Song I."/>
            <person name="Jeong J.-H."/>
            <person name="Kim D."/>
            <person name="Kim S."/>
            <person name="Ryu S."/>
            <person name="Song J.Y."/>
            <person name="Lee S.K."/>
        </authorList>
    </citation>
    <scope>NUCLEOTIDE SEQUENCE [LARGE SCALE GENOMIC DNA]</scope>
    <source>
        <tissue evidence="2">Muscle</tissue>
    </source>
</reference>
<feature type="transmembrane region" description="Helical" evidence="1">
    <location>
        <begin position="129"/>
        <end position="146"/>
    </location>
</feature>
<evidence type="ECO:0000313" key="2">
    <source>
        <dbReference type="EMBL" id="TNN86787.1"/>
    </source>
</evidence>
<keyword evidence="3" id="KW-1185">Reference proteome</keyword>
<feature type="transmembrane region" description="Helical" evidence="1">
    <location>
        <begin position="102"/>
        <end position="123"/>
    </location>
</feature>
<feature type="transmembrane region" description="Helical" evidence="1">
    <location>
        <begin position="46"/>
        <end position="66"/>
    </location>
</feature>
<accession>A0A4Z2J9R4</accession>
<dbReference type="EMBL" id="SRLO01000013">
    <property type="protein sequence ID" value="TNN86787.1"/>
    <property type="molecule type" value="Genomic_DNA"/>
</dbReference>
<evidence type="ECO:0000313" key="3">
    <source>
        <dbReference type="Proteomes" id="UP000314294"/>
    </source>
</evidence>
<evidence type="ECO:0000256" key="1">
    <source>
        <dbReference type="SAM" id="Phobius"/>
    </source>
</evidence>
<gene>
    <name evidence="2" type="ORF">EYF80_002970</name>
</gene>
<name>A0A4Z2J9R4_9TELE</name>
<proteinExistence type="predicted"/>